<dbReference type="AlphaFoldDB" id="A0A4R1N791"/>
<dbReference type="InterPro" id="IPR011006">
    <property type="entry name" value="CheY-like_superfamily"/>
</dbReference>
<protein>
    <submittedName>
        <fullName evidence="3">ANTAR domain-containing protein</fullName>
    </submittedName>
</protein>
<comment type="caution">
    <text evidence="3">The sequence shown here is derived from an EMBL/GenBank/DDBJ whole genome shotgun (WGS) entry which is preliminary data.</text>
</comment>
<dbReference type="PROSITE" id="PS50921">
    <property type="entry name" value="ANTAR"/>
    <property type="match status" value="1"/>
</dbReference>
<dbReference type="OrthoDB" id="9782798at2"/>
<evidence type="ECO:0000259" key="2">
    <source>
        <dbReference type="PROSITE" id="PS50921"/>
    </source>
</evidence>
<evidence type="ECO:0000259" key="1">
    <source>
        <dbReference type="PROSITE" id="PS50906"/>
    </source>
</evidence>
<dbReference type="SMART" id="SM01012">
    <property type="entry name" value="ANTAR"/>
    <property type="match status" value="1"/>
</dbReference>
<dbReference type="InterPro" id="IPR036388">
    <property type="entry name" value="WH-like_DNA-bd_sf"/>
</dbReference>
<accession>A0A4R1N791</accession>
<gene>
    <name evidence="3" type="ORF">EZJ58_1074</name>
</gene>
<dbReference type="Pfam" id="PF08376">
    <property type="entry name" value="NIT"/>
    <property type="match status" value="1"/>
</dbReference>
<dbReference type="RefSeq" id="WP_132921935.1">
    <property type="nucleotide sequence ID" value="NZ_SJOI01000001.1"/>
</dbReference>
<dbReference type="InterPro" id="IPR010910">
    <property type="entry name" value="Nitrate/nitrite_sensing_bac"/>
</dbReference>
<evidence type="ECO:0000313" key="3">
    <source>
        <dbReference type="EMBL" id="TCL03033.1"/>
    </source>
</evidence>
<reference evidence="3 4" key="1">
    <citation type="submission" date="2019-02" db="EMBL/GenBank/DDBJ databases">
        <title>Investigation of anaerobic lignin degradation for improved lignocellulosic biofuels.</title>
        <authorList>
            <person name="Deangelis K."/>
        </authorList>
    </citation>
    <scope>NUCLEOTIDE SEQUENCE [LARGE SCALE GENOMIC DNA]</scope>
    <source>
        <strain evidence="3 4">159R</strain>
    </source>
</reference>
<feature type="domain" description="NIT" evidence="1">
    <location>
        <begin position="34"/>
        <end position="286"/>
    </location>
</feature>
<dbReference type="PROSITE" id="PS50906">
    <property type="entry name" value="NIT"/>
    <property type="match status" value="1"/>
</dbReference>
<dbReference type="EMBL" id="SJOI01000001">
    <property type="protein sequence ID" value="TCL03033.1"/>
    <property type="molecule type" value="Genomic_DNA"/>
</dbReference>
<dbReference type="GO" id="GO:0003723">
    <property type="term" value="F:RNA binding"/>
    <property type="evidence" value="ECO:0007669"/>
    <property type="project" value="InterPro"/>
</dbReference>
<feature type="domain" description="ANTAR" evidence="2">
    <location>
        <begin position="356"/>
        <end position="417"/>
    </location>
</feature>
<proteinExistence type="predicted"/>
<dbReference type="InterPro" id="IPR005561">
    <property type="entry name" value="ANTAR"/>
</dbReference>
<dbReference type="Gene3D" id="1.10.10.10">
    <property type="entry name" value="Winged helix-like DNA-binding domain superfamily/Winged helix DNA-binding domain"/>
    <property type="match status" value="1"/>
</dbReference>
<dbReference type="Pfam" id="PF03861">
    <property type="entry name" value="ANTAR"/>
    <property type="match status" value="1"/>
</dbReference>
<keyword evidence="4" id="KW-1185">Reference proteome</keyword>
<evidence type="ECO:0000313" key="4">
    <source>
        <dbReference type="Proteomes" id="UP000294555"/>
    </source>
</evidence>
<dbReference type="SUPFAM" id="SSF52172">
    <property type="entry name" value="CheY-like"/>
    <property type="match status" value="1"/>
</dbReference>
<sequence>MRADSSTAIHFLLASRRCEVNNLRHLLKNGELVGKVSQLIHTLQCERGASNLYLCSTGPAFADELARRVEEADIAQTPVLDSLARLEQTTAALPQSSRLFSGVASVVYALAMLPALRRQIRDRALPQPAMTAFYNDIIRHLLALVSEVTDTAAEPAVARALIAMLSFMRGKEFAGQERAAGAAAFTAGHFDDGVRQQLVGLIHSQEQCFERFVDFADEESAQRWLNQKADSGFERLRRIACTRTEAGSAPQEEGLSWYTLASRRLDGMKQIEDGLARTLMARCQGSIDAAERACDDQQADIETLMSRRGEPAPDYAVFVAGSEGGGLAEGWLSGDGLRPQLGRSLLGLIQQQDRRLQSLDQELSALRVTLGERKQIERAKGLLMQHRGLSEEEAYTALRRLAMSQNKKLIDIAAAMLTIADVLANHP</sequence>
<dbReference type="Proteomes" id="UP000294555">
    <property type="component" value="Unassembled WGS sequence"/>
</dbReference>
<name>A0A4R1N791_9GAMM</name>
<dbReference type="InterPro" id="IPR013587">
    <property type="entry name" value="Nitrate/nitrite_sensing"/>
</dbReference>
<organism evidence="3 4">
    <name type="scientific">Sodalis ligni</name>
    <dbReference type="NCBI Taxonomy" id="2697027"/>
    <lineage>
        <taxon>Bacteria</taxon>
        <taxon>Pseudomonadati</taxon>
        <taxon>Pseudomonadota</taxon>
        <taxon>Gammaproteobacteria</taxon>
        <taxon>Enterobacterales</taxon>
        <taxon>Bruguierivoracaceae</taxon>
        <taxon>Sodalis</taxon>
    </lineage>
</organism>